<gene>
    <name evidence="1" type="ORF">MLD38_027842</name>
</gene>
<accession>A0ACB9P3W9</accession>
<sequence length="454" mass="49996">MLTMEDYLRVREDFNPFVQNGGKRSEDHTILELGEISAEEQKFHVPGHGHNANGAVRPGVYMNTLTPRQMESLTTLCNTFVPQLDVPSCVAADEATAKFYRTSASMTGAPEQLGGLISERMEHPKLRLMKLTLWLLSTWIGTFILCGMKSMSREFPYFRSFPQLPHKRREEIIMSWSNSAILQLRMFASAMKLLALLIFFTMVDEKDDNPSWKAIGYCGPDPEFKKQLRRLTLPTTPSPIPSPPRPPPSQHFIYHQDIFGPLHPGLIQMSTPRDAVANSLQRLGFPVSICPLKDNPTLMPFPSLSIQGDAVVVGSGSGGGLVAGVMAKAGYRVLVLEKGSYCARTNLSLLEGPSMDQMYLQGGLLATANMGTLVLAGSTVGGGSAINWSASIRTPQHVINEWSNVYGLELFDSKLYADALDVVCKRMGVQSEISKEGFHNAVLRKGCNELGYPV</sequence>
<dbReference type="EMBL" id="CM042886">
    <property type="protein sequence ID" value="KAI4343320.1"/>
    <property type="molecule type" value="Genomic_DNA"/>
</dbReference>
<evidence type="ECO:0000313" key="2">
    <source>
        <dbReference type="Proteomes" id="UP001057402"/>
    </source>
</evidence>
<proteinExistence type="predicted"/>
<keyword evidence="2" id="KW-1185">Reference proteome</keyword>
<comment type="caution">
    <text evidence="1">The sequence shown here is derived from an EMBL/GenBank/DDBJ whole genome shotgun (WGS) entry which is preliminary data.</text>
</comment>
<organism evidence="1 2">
    <name type="scientific">Melastoma candidum</name>
    <dbReference type="NCBI Taxonomy" id="119954"/>
    <lineage>
        <taxon>Eukaryota</taxon>
        <taxon>Viridiplantae</taxon>
        <taxon>Streptophyta</taxon>
        <taxon>Embryophyta</taxon>
        <taxon>Tracheophyta</taxon>
        <taxon>Spermatophyta</taxon>
        <taxon>Magnoliopsida</taxon>
        <taxon>eudicotyledons</taxon>
        <taxon>Gunneridae</taxon>
        <taxon>Pentapetalae</taxon>
        <taxon>rosids</taxon>
        <taxon>malvids</taxon>
        <taxon>Myrtales</taxon>
        <taxon>Melastomataceae</taxon>
        <taxon>Melastomatoideae</taxon>
        <taxon>Melastomateae</taxon>
        <taxon>Melastoma</taxon>
    </lineage>
</organism>
<protein>
    <submittedName>
        <fullName evidence="1">Uncharacterized protein</fullName>
    </submittedName>
</protein>
<evidence type="ECO:0000313" key="1">
    <source>
        <dbReference type="EMBL" id="KAI4343320.1"/>
    </source>
</evidence>
<dbReference type="Proteomes" id="UP001057402">
    <property type="component" value="Chromosome 7"/>
</dbReference>
<name>A0ACB9P3W9_9MYRT</name>
<reference evidence="2" key="1">
    <citation type="journal article" date="2023" name="Front. Plant Sci.">
        <title>Chromosomal-level genome assembly of Melastoma candidum provides insights into trichome evolution.</title>
        <authorList>
            <person name="Zhong Y."/>
            <person name="Wu W."/>
            <person name="Sun C."/>
            <person name="Zou P."/>
            <person name="Liu Y."/>
            <person name="Dai S."/>
            <person name="Zhou R."/>
        </authorList>
    </citation>
    <scope>NUCLEOTIDE SEQUENCE [LARGE SCALE GENOMIC DNA]</scope>
</reference>